<dbReference type="PANTHER" id="PTHR30502">
    <property type="entry name" value="2-KETO-3-DEOXY-L-RHAMNONATE ALDOLASE"/>
    <property type="match status" value="1"/>
</dbReference>
<dbReference type="EMBL" id="JABCJE010000015">
    <property type="protein sequence ID" value="NVO25416.1"/>
    <property type="molecule type" value="Genomic_DNA"/>
</dbReference>
<reference evidence="5 6" key="1">
    <citation type="submission" date="2020-04" db="EMBL/GenBank/DDBJ databases">
        <title>Donghicola sp., a member of the Rhodobacteraceae family isolated from mangrove forest in Thailand.</title>
        <authorList>
            <person name="Charoenyingcharoen P."/>
            <person name="Yukphan P."/>
        </authorList>
    </citation>
    <scope>NUCLEOTIDE SEQUENCE [LARGE SCALE GENOMIC DNA]</scope>
    <source>
        <strain evidence="5 6">B5-SW-15</strain>
    </source>
</reference>
<dbReference type="AlphaFoldDB" id="A0A850Q8D6"/>
<dbReference type="InterPro" id="IPR015813">
    <property type="entry name" value="Pyrv/PenolPyrv_kinase-like_dom"/>
</dbReference>
<evidence type="ECO:0000313" key="6">
    <source>
        <dbReference type="Proteomes" id="UP000592216"/>
    </source>
</evidence>
<keyword evidence="3" id="KW-0456">Lyase</keyword>
<keyword evidence="2" id="KW-0479">Metal-binding</keyword>
<dbReference type="GO" id="GO:0046872">
    <property type="term" value="F:metal ion binding"/>
    <property type="evidence" value="ECO:0007669"/>
    <property type="project" value="UniProtKB-KW"/>
</dbReference>
<organism evidence="5 6">
    <name type="scientific">Donghicola mangrovi</name>
    <dbReference type="NCBI Taxonomy" id="2729614"/>
    <lineage>
        <taxon>Bacteria</taxon>
        <taxon>Pseudomonadati</taxon>
        <taxon>Pseudomonadota</taxon>
        <taxon>Alphaproteobacteria</taxon>
        <taxon>Rhodobacterales</taxon>
        <taxon>Roseobacteraceae</taxon>
        <taxon>Donghicola</taxon>
    </lineage>
</organism>
<dbReference type="GO" id="GO:0016832">
    <property type="term" value="F:aldehyde-lyase activity"/>
    <property type="evidence" value="ECO:0007669"/>
    <property type="project" value="TreeGrafter"/>
</dbReference>
<dbReference type="InterPro" id="IPR005000">
    <property type="entry name" value="Aldolase/citrate-lyase_domain"/>
</dbReference>
<dbReference type="SUPFAM" id="SSF51621">
    <property type="entry name" value="Phosphoenolpyruvate/pyruvate domain"/>
    <property type="match status" value="1"/>
</dbReference>
<evidence type="ECO:0000313" key="5">
    <source>
        <dbReference type="EMBL" id="NVO25416.1"/>
    </source>
</evidence>
<dbReference type="InterPro" id="IPR040442">
    <property type="entry name" value="Pyrv_kinase-like_dom_sf"/>
</dbReference>
<protein>
    <submittedName>
        <fullName evidence="5">Aldolase</fullName>
    </submittedName>
</protein>
<proteinExistence type="inferred from homology"/>
<dbReference type="Pfam" id="PF03328">
    <property type="entry name" value="HpcH_HpaI"/>
    <property type="match status" value="1"/>
</dbReference>
<dbReference type="GO" id="GO:0005737">
    <property type="term" value="C:cytoplasm"/>
    <property type="evidence" value="ECO:0007669"/>
    <property type="project" value="TreeGrafter"/>
</dbReference>
<sequence length="253" mass="26709">MKEKMASGHLAVGMLVRILRGVEVAAIARSAGFDCVYIDMEHNSFSLETVGQISIAATALGVTPIVRVPGVDPAFISRTLETGAQGVIIPHMETREDAERVVQAAKFPPMGQRSLLGINPHTLFRGGPAAELMEKMNEATLVVGMIESIEAVEAAEEIASVEGLDMLIVGTNDLCNSLGVPGQHDHPDVKSAYVKVAAACKKHGVYLGVGGLNSRPEIAKEMIMLGASYISAGSDGGFLMNAAAETAKYYRSL</sequence>
<dbReference type="Gene3D" id="3.20.20.60">
    <property type="entry name" value="Phosphoenolpyruvate-binding domains"/>
    <property type="match status" value="1"/>
</dbReference>
<evidence type="ECO:0000259" key="4">
    <source>
        <dbReference type="Pfam" id="PF03328"/>
    </source>
</evidence>
<comment type="similarity">
    <text evidence="1">Belongs to the HpcH/HpaI aldolase family.</text>
</comment>
<evidence type="ECO:0000256" key="2">
    <source>
        <dbReference type="ARBA" id="ARBA00022723"/>
    </source>
</evidence>
<accession>A0A850Q8D6</accession>
<dbReference type="InterPro" id="IPR050251">
    <property type="entry name" value="HpcH-HpaI_aldolase"/>
</dbReference>
<name>A0A850Q8D6_9RHOB</name>
<evidence type="ECO:0000256" key="3">
    <source>
        <dbReference type="ARBA" id="ARBA00023239"/>
    </source>
</evidence>
<feature type="domain" description="HpcH/HpaI aldolase/citrate lyase" evidence="4">
    <location>
        <begin position="24"/>
        <end position="242"/>
    </location>
</feature>
<comment type="caution">
    <text evidence="5">The sequence shown here is derived from an EMBL/GenBank/DDBJ whole genome shotgun (WGS) entry which is preliminary data.</text>
</comment>
<dbReference type="Proteomes" id="UP000592216">
    <property type="component" value="Unassembled WGS sequence"/>
</dbReference>
<evidence type="ECO:0000256" key="1">
    <source>
        <dbReference type="ARBA" id="ARBA00005568"/>
    </source>
</evidence>
<dbReference type="PANTHER" id="PTHR30502:SF0">
    <property type="entry name" value="PHOSPHOENOLPYRUVATE CARBOXYLASE FAMILY PROTEIN"/>
    <property type="match status" value="1"/>
</dbReference>
<gene>
    <name evidence="5" type="ORF">HJ536_18830</name>
</gene>